<sequence>MRSCCRARFRLGRSCTSSPSSTSPTTPRALLPTCCAGPASHTLRPDLGRLSATGSPHACSIGVSGEGGAVSERRPRPIFSFCTAPAGSLLGGAVSEAWQVEGKEAAAVLTAGAAAAAGEQVFIDYGEAGWRSSWEMLYTYGFVPGSSVEEWIAAGGRPLFFDGVSPSDELLPQKRALLAALGASEGAADGQWLDLKPTADQCVAMAPLLRLANLSPGDASLEEGVRRLAEALAEWRADPTALWSALQRPVGAAVEAKVAEQVLSVCEEALAALPPADELAPRAKPDQGLPGDGTAEAERARCAARVMLGERSALEACVSVWEKVRAAAAA</sequence>
<dbReference type="AlphaFoldDB" id="A0A7S3SJ39"/>
<evidence type="ECO:0000259" key="2">
    <source>
        <dbReference type="Pfam" id="PF09273"/>
    </source>
</evidence>
<organism evidence="3">
    <name type="scientific">Emiliania huxleyi</name>
    <name type="common">Coccolithophore</name>
    <name type="synonym">Pontosphaera huxleyi</name>
    <dbReference type="NCBI Taxonomy" id="2903"/>
    <lineage>
        <taxon>Eukaryota</taxon>
        <taxon>Haptista</taxon>
        <taxon>Haptophyta</taxon>
        <taxon>Prymnesiophyceae</taxon>
        <taxon>Isochrysidales</taxon>
        <taxon>Noelaerhabdaceae</taxon>
        <taxon>Emiliania</taxon>
    </lineage>
</organism>
<dbReference type="EMBL" id="HBIR01027229">
    <property type="protein sequence ID" value="CAE0555055.1"/>
    <property type="molecule type" value="Transcribed_RNA"/>
</dbReference>
<protein>
    <recommendedName>
        <fullName evidence="2">Rubisco LSMT substrate-binding domain-containing protein</fullName>
    </recommendedName>
</protein>
<dbReference type="InterPro" id="IPR036464">
    <property type="entry name" value="Rubisco_LSMT_subst-bd_sf"/>
</dbReference>
<dbReference type="Pfam" id="PF09273">
    <property type="entry name" value="Rubis-subs-bind"/>
    <property type="match status" value="1"/>
</dbReference>
<accession>A0A7S3SJ39</accession>
<gene>
    <name evidence="3" type="ORF">EHUX00137_LOCUS21001</name>
</gene>
<evidence type="ECO:0000313" key="3">
    <source>
        <dbReference type="EMBL" id="CAE0555055.1"/>
    </source>
</evidence>
<proteinExistence type="predicted"/>
<evidence type="ECO:0000256" key="1">
    <source>
        <dbReference type="SAM" id="MobiDB-lite"/>
    </source>
</evidence>
<feature type="region of interest" description="Disordered" evidence="1">
    <location>
        <begin position="277"/>
        <end position="296"/>
    </location>
</feature>
<dbReference type="Gene3D" id="3.90.1420.10">
    <property type="entry name" value="Rubisco LSMT, substrate-binding domain"/>
    <property type="match status" value="1"/>
</dbReference>
<dbReference type="Gene3D" id="3.90.1410.10">
    <property type="entry name" value="set domain protein methyltransferase, domain 1"/>
    <property type="match status" value="1"/>
</dbReference>
<dbReference type="SUPFAM" id="SSF81822">
    <property type="entry name" value="RuBisCo LSMT C-terminal, substrate-binding domain"/>
    <property type="match status" value="1"/>
</dbReference>
<feature type="domain" description="Rubisco LSMT substrate-binding" evidence="2">
    <location>
        <begin position="165"/>
        <end position="314"/>
    </location>
</feature>
<dbReference type="InterPro" id="IPR015353">
    <property type="entry name" value="Rubisco_LSMT_subst-bd"/>
</dbReference>
<name>A0A7S3SJ39_EMIHU</name>
<reference evidence="3" key="1">
    <citation type="submission" date="2021-01" db="EMBL/GenBank/DDBJ databases">
        <authorList>
            <person name="Corre E."/>
            <person name="Pelletier E."/>
            <person name="Niang G."/>
            <person name="Scheremetjew M."/>
            <person name="Finn R."/>
            <person name="Kale V."/>
            <person name="Holt S."/>
            <person name="Cochrane G."/>
            <person name="Meng A."/>
            <person name="Brown T."/>
            <person name="Cohen L."/>
        </authorList>
    </citation>
    <scope>NUCLEOTIDE SEQUENCE</scope>
    <source>
        <strain evidence="3">379</strain>
    </source>
</reference>